<name>C7QZE5_JONDD</name>
<dbReference type="InterPro" id="IPR044751">
    <property type="entry name" value="Ion_transp-like_CBS"/>
</dbReference>
<organism evidence="5 6">
    <name type="scientific">Jonesia denitrificans (strain ATCC 14870 / DSM 20603 / BCRC 15368 / CIP 55.134 / JCM 11481 / NBRC 15587 / NCTC 10816 / Prevot 55134)</name>
    <name type="common">Listeria denitrificans</name>
    <dbReference type="NCBI Taxonomy" id="471856"/>
    <lineage>
        <taxon>Bacteria</taxon>
        <taxon>Bacillati</taxon>
        <taxon>Actinomycetota</taxon>
        <taxon>Actinomycetes</taxon>
        <taxon>Micrococcales</taxon>
        <taxon>Jonesiaceae</taxon>
        <taxon>Jonesia</taxon>
    </lineage>
</organism>
<dbReference type="CDD" id="cd04590">
    <property type="entry name" value="CBS_pair_CorC_HlyC_assoc"/>
    <property type="match status" value="1"/>
</dbReference>
<protein>
    <submittedName>
        <fullName evidence="5">CBS domain containing protein</fullName>
    </submittedName>
</protein>
<evidence type="ECO:0000313" key="6">
    <source>
        <dbReference type="Proteomes" id="UP000000628"/>
    </source>
</evidence>
<keyword evidence="3" id="KW-1133">Transmembrane helix</keyword>
<dbReference type="Proteomes" id="UP000000628">
    <property type="component" value="Chromosome"/>
</dbReference>
<dbReference type="Gene3D" id="3.10.580.10">
    <property type="entry name" value="CBS-domain"/>
    <property type="match status" value="1"/>
</dbReference>
<feature type="transmembrane region" description="Helical" evidence="3">
    <location>
        <begin position="60"/>
        <end position="80"/>
    </location>
</feature>
<dbReference type="Pfam" id="PF00571">
    <property type="entry name" value="CBS"/>
    <property type="match status" value="1"/>
</dbReference>
<dbReference type="InterPro" id="IPR051676">
    <property type="entry name" value="UPF0053_domain"/>
</dbReference>
<keyword evidence="3" id="KW-0812">Transmembrane</keyword>
<gene>
    <name evidence="5" type="ordered locus">Jden_1800</name>
</gene>
<reference evidence="5 6" key="1">
    <citation type="journal article" date="2009" name="Stand. Genomic Sci.">
        <title>Complete genome sequence of Jonesia denitrificans type strain (Prevot 55134).</title>
        <authorList>
            <person name="Pukall R."/>
            <person name="Gehrich-Schroter G."/>
            <person name="Lapidus A."/>
            <person name="Nolan M."/>
            <person name="Glavina Del Rio T."/>
            <person name="Lucas S."/>
            <person name="Chen F."/>
            <person name="Tice H."/>
            <person name="Pitluck S."/>
            <person name="Cheng J.F."/>
            <person name="Copeland A."/>
            <person name="Saunders E."/>
            <person name="Brettin T."/>
            <person name="Detter J.C."/>
            <person name="Bruce D."/>
            <person name="Goodwin L."/>
            <person name="Pati A."/>
            <person name="Ivanova N."/>
            <person name="Mavromatis K."/>
            <person name="Ovchinnikova G."/>
            <person name="Chen A."/>
            <person name="Palaniappan K."/>
            <person name="Land M."/>
            <person name="Hauser L."/>
            <person name="Chang Y.J."/>
            <person name="Jeffries C.D."/>
            <person name="Chain P."/>
            <person name="Goker M."/>
            <person name="Bristow J."/>
            <person name="Eisen J.A."/>
            <person name="Markowitz V."/>
            <person name="Hugenholtz P."/>
            <person name="Kyrpides N.C."/>
            <person name="Klenk H.P."/>
            <person name="Han C."/>
        </authorList>
    </citation>
    <scope>NUCLEOTIDE SEQUENCE [LARGE SCALE GENOMIC DNA]</scope>
    <source>
        <strain evidence="6">ATCC 14870 / DSM 20603 / BCRC 15368 / CIP 55.134 / JCM 11481 / NBRC 15587 / NCTC 10816 / Prevot 55134</strain>
    </source>
</reference>
<dbReference type="HOGENOM" id="CLU_1064678_0_0_11"/>
<dbReference type="InterPro" id="IPR046342">
    <property type="entry name" value="CBS_dom_sf"/>
</dbReference>
<keyword evidence="6" id="KW-1185">Reference proteome</keyword>
<feature type="transmembrane region" description="Helical" evidence="3">
    <location>
        <begin position="35"/>
        <end position="53"/>
    </location>
</feature>
<keyword evidence="1" id="KW-0677">Repeat</keyword>
<dbReference type="RefSeq" id="WP_015772071.1">
    <property type="nucleotide sequence ID" value="NC_013174.1"/>
</dbReference>
<feature type="domain" description="CBS" evidence="4">
    <location>
        <begin position="123"/>
        <end position="184"/>
    </location>
</feature>
<evidence type="ECO:0000256" key="2">
    <source>
        <dbReference type="PROSITE-ProRule" id="PRU00703"/>
    </source>
</evidence>
<dbReference type="OrthoDB" id="110231at2"/>
<sequence>MNPIATAILITLLIAFLASLTTLHSARTRATSIRVLAATLPPALVAILLAATMTTMQTTALSIILFCVVLWLTLALGVIAPTRYVTNLTAPHQPPPVTTAHPTHNDLLAEARAFAAHTVADVMIPTSRLVTITPRTTPNELDDLVTRTGYSRFPIMDTDATTMTGYIHIKDTLHIDDHRRDHPFDPATHRALAVARSNDSVSDALLAMQHSGAHLARVLDGTTTIGVVFLEDVIEKLVGEIRDSMQRPTWRDDHPADPTST</sequence>
<dbReference type="EMBL" id="CP001706">
    <property type="protein sequence ID" value="ACV09443.1"/>
    <property type="molecule type" value="Genomic_DNA"/>
</dbReference>
<dbReference type="PROSITE" id="PS51371">
    <property type="entry name" value="CBS"/>
    <property type="match status" value="1"/>
</dbReference>
<dbReference type="STRING" id="471856.Jden_1800"/>
<evidence type="ECO:0000313" key="5">
    <source>
        <dbReference type="EMBL" id="ACV09443.1"/>
    </source>
</evidence>
<dbReference type="KEGG" id="jde:Jden_1800"/>
<accession>C7QZE5</accession>
<keyword evidence="2" id="KW-0129">CBS domain</keyword>
<keyword evidence="3" id="KW-0472">Membrane</keyword>
<evidence type="ECO:0000256" key="1">
    <source>
        <dbReference type="ARBA" id="ARBA00022737"/>
    </source>
</evidence>
<dbReference type="PANTHER" id="PTHR43099:SF5">
    <property type="entry name" value="HLYC_CORC FAMILY TRANSPORTER"/>
    <property type="match status" value="1"/>
</dbReference>
<dbReference type="InterPro" id="IPR000644">
    <property type="entry name" value="CBS_dom"/>
</dbReference>
<dbReference type="AlphaFoldDB" id="C7QZE5"/>
<evidence type="ECO:0000259" key="4">
    <source>
        <dbReference type="PROSITE" id="PS51371"/>
    </source>
</evidence>
<dbReference type="SUPFAM" id="SSF54631">
    <property type="entry name" value="CBS-domain pair"/>
    <property type="match status" value="1"/>
</dbReference>
<proteinExistence type="predicted"/>
<dbReference type="PANTHER" id="PTHR43099">
    <property type="entry name" value="UPF0053 PROTEIN YRKA"/>
    <property type="match status" value="1"/>
</dbReference>
<dbReference type="eggNOG" id="COG1253">
    <property type="taxonomic scope" value="Bacteria"/>
</dbReference>
<evidence type="ECO:0000256" key="3">
    <source>
        <dbReference type="SAM" id="Phobius"/>
    </source>
</evidence>